<keyword evidence="2 7" id="KW-0813">Transport</keyword>
<evidence type="ECO:0000256" key="4">
    <source>
        <dbReference type="ARBA" id="ARBA00022692"/>
    </source>
</evidence>
<feature type="transmembrane region" description="Helical" evidence="7">
    <location>
        <begin position="68"/>
        <end position="89"/>
    </location>
</feature>
<evidence type="ECO:0000256" key="7">
    <source>
        <dbReference type="RuleBase" id="RU363032"/>
    </source>
</evidence>
<dbReference type="InterPro" id="IPR000515">
    <property type="entry name" value="MetI-like"/>
</dbReference>
<feature type="transmembrane region" description="Helical" evidence="7">
    <location>
        <begin position="101"/>
        <end position="127"/>
    </location>
</feature>
<evidence type="ECO:0000259" key="8">
    <source>
        <dbReference type="PROSITE" id="PS50928"/>
    </source>
</evidence>
<keyword evidence="6 7" id="KW-0472">Membrane</keyword>
<sequence>MFIYVALAAYAASAIFPVLLVVYNSIKSKKAIFGQPLSLPGPGTIDFRGYETVWEAANFPRYFLNSGIVTLGSLGLTLLFGVMAAYALTEFRFRMSRWLSLYITIGLMVPIRLGTVAILKLVMALGLMNTPTALILVYTAMNLPVTVLILSVFMNTVSQDLKNAARVDGAGEYRILFGHVIPLIRPAIATVAVFTMIPVWNDLWFPLILANSEATKTVILGAQQFVGQYFKDWNAMLAALTLSIVPTLILYLLFSRQLIAGLTRGAVK</sequence>
<accession>A0A933NXX8</accession>
<dbReference type="Gene3D" id="1.10.3720.10">
    <property type="entry name" value="MetI-like"/>
    <property type="match status" value="1"/>
</dbReference>
<dbReference type="AlphaFoldDB" id="A0A933NXX8"/>
<dbReference type="PANTHER" id="PTHR43744:SF12">
    <property type="entry name" value="ABC TRANSPORTER PERMEASE PROTEIN MG189-RELATED"/>
    <property type="match status" value="1"/>
</dbReference>
<feature type="transmembrane region" description="Helical" evidence="7">
    <location>
        <begin position="175"/>
        <end position="197"/>
    </location>
</feature>
<keyword evidence="5 7" id="KW-1133">Transmembrane helix</keyword>
<evidence type="ECO:0000313" key="9">
    <source>
        <dbReference type="EMBL" id="MBI4921486.1"/>
    </source>
</evidence>
<feature type="transmembrane region" description="Helical" evidence="7">
    <location>
        <begin position="133"/>
        <end position="154"/>
    </location>
</feature>
<dbReference type="PANTHER" id="PTHR43744">
    <property type="entry name" value="ABC TRANSPORTER PERMEASE PROTEIN MG189-RELATED-RELATED"/>
    <property type="match status" value="1"/>
</dbReference>
<organism evidence="9 10">
    <name type="scientific">Devosia nanyangense</name>
    <dbReference type="NCBI Taxonomy" id="1228055"/>
    <lineage>
        <taxon>Bacteria</taxon>
        <taxon>Pseudomonadati</taxon>
        <taxon>Pseudomonadota</taxon>
        <taxon>Alphaproteobacteria</taxon>
        <taxon>Hyphomicrobiales</taxon>
        <taxon>Devosiaceae</taxon>
        <taxon>Devosia</taxon>
    </lineage>
</organism>
<name>A0A933NXX8_9HYPH</name>
<evidence type="ECO:0000256" key="1">
    <source>
        <dbReference type="ARBA" id="ARBA00004651"/>
    </source>
</evidence>
<evidence type="ECO:0000313" key="10">
    <source>
        <dbReference type="Proteomes" id="UP000782610"/>
    </source>
</evidence>
<dbReference type="PROSITE" id="PS50928">
    <property type="entry name" value="ABC_TM1"/>
    <property type="match status" value="1"/>
</dbReference>
<keyword evidence="3" id="KW-1003">Cell membrane</keyword>
<feature type="transmembrane region" description="Helical" evidence="7">
    <location>
        <begin position="7"/>
        <end position="26"/>
    </location>
</feature>
<feature type="transmembrane region" description="Helical" evidence="7">
    <location>
        <begin position="235"/>
        <end position="254"/>
    </location>
</feature>
<evidence type="ECO:0000256" key="2">
    <source>
        <dbReference type="ARBA" id="ARBA00022448"/>
    </source>
</evidence>
<comment type="subcellular location">
    <subcellularLocation>
        <location evidence="1 7">Cell membrane</location>
        <topology evidence="1 7">Multi-pass membrane protein</topology>
    </subcellularLocation>
</comment>
<dbReference type="SUPFAM" id="SSF161098">
    <property type="entry name" value="MetI-like"/>
    <property type="match status" value="1"/>
</dbReference>
<feature type="domain" description="ABC transmembrane type-1" evidence="8">
    <location>
        <begin position="63"/>
        <end position="254"/>
    </location>
</feature>
<proteinExistence type="inferred from homology"/>
<dbReference type="EMBL" id="JACRAF010000020">
    <property type="protein sequence ID" value="MBI4921486.1"/>
    <property type="molecule type" value="Genomic_DNA"/>
</dbReference>
<comment type="similarity">
    <text evidence="7">Belongs to the binding-protein-dependent transport system permease family.</text>
</comment>
<gene>
    <name evidence="9" type="ORF">HY834_07025</name>
</gene>
<dbReference type="GO" id="GO:0055085">
    <property type="term" value="P:transmembrane transport"/>
    <property type="evidence" value="ECO:0007669"/>
    <property type="project" value="InterPro"/>
</dbReference>
<dbReference type="Pfam" id="PF00528">
    <property type="entry name" value="BPD_transp_1"/>
    <property type="match status" value="1"/>
</dbReference>
<comment type="caution">
    <text evidence="9">The sequence shown here is derived from an EMBL/GenBank/DDBJ whole genome shotgun (WGS) entry which is preliminary data.</text>
</comment>
<protein>
    <submittedName>
        <fullName evidence="9">Carbohydrate ABC transporter permease</fullName>
    </submittedName>
</protein>
<reference evidence="9" key="1">
    <citation type="submission" date="2020-07" db="EMBL/GenBank/DDBJ databases">
        <title>Huge and variable diversity of episymbiotic CPR bacteria and DPANN archaea in groundwater ecosystems.</title>
        <authorList>
            <person name="He C.Y."/>
            <person name="Keren R."/>
            <person name="Whittaker M."/>
            <person name="Farag I.F."/>
            <person name="Doudna J."/>
            <person name="Cate J.H.D."/>
            <person name="Banfield J.F."/>
        </authorList>
    </citation>
    <scope>NUCLEOTIDE SEQUENCE</scope>
    <source>
        <strain evidence="9">NC_groundwater_1586_Pr3_B-0.1um_66_15</strain>
    </source>
</reference>
<evidence type="ECO:0000256" key="3">
    <source>
        <dbReference type="ARBA" id="ARBA00022475"/>
    </source>
</evidence>
<evidence type="ECO:0000256" key="5">
    <source>
        <dbReference type="ARBA" id="ARBA00022989"/>
    </source>
</evidence>
<keyword evidence="4 7" id="KW-0812">Transmembrane</keyword>
<dbReference type="GO" id="GO:0005886">
    <property type="term" value="C:plasma membrane"/>
    <property type="evidence" value="ECO:0007669"/>
    <property type="project" value="UniProtKB-SubCell"/>
</dbReference>
<dbReference type="Proteomes" id="UP000782610">
    <property type="component" value="Unassembled WGS sequence"/>
</dbReference>
<dbReference type="CDD" id="cd06261">
    <property type="entry name" value="TM_PBP2"/>
    <property type="match status" value="1"/>
</dbReference>
<evidence type="ECO:0000256" key="6">
    <source>
        <dbReference type="ARBA" id="ARBA00023136"/>
    </source>
</evidence>
<dbReference type="InterPro" id="IPR035906">
    <property type="entry name" value="MetI-like_sf"/>
</dbReference>